<dbReference type="Proteomes" id="UP000596661">
    <property type="component" value="Unassembled WGS sequence"/>
</dbReference>
<evidence type="ECO:0000313" key="2">
    <source>
        <dbReference type="Proteomes" id="UP000596661"/>
    </source>
</evidence>
<name>A0A803QRL5_CANSA</name>
<keyword evidence="2" id="KW-1185">Reference proteome</keyword>
<dbReference type="Gramene" id="evm.model.ctgX13.9">
    <property type="protein sequence ID" value="cds.evm.model.ctgX13.9"/>
    <property type="gene ID" value="evm.TU.ctgX13.9"/>
</dbReference>
<evidence type="ECO:0000313" key="1">
    <source>
        <dbReference type="EnsemblPlants" id="cds.evm.model.ctgX13.9"/>
    </source>
</evidence>
<dbReference type="EnsemblPlants" id="evm.model.ctgX13.9">
    <property type="protein sequence ID" value="cds.evm.model.ctgX13.9"/>
    <property type="gene ID" value="evm.TU.ctgX13.9"/>
</dbReference>
<organism evidence="1 2">
    <name type="scientific">Cannabis sativa</name>
    <name type="common">Hemp</name>
    <name type="synonym">Marijuana</name>
    <dbReference type="NCBI Taxonomy" id="3483"/>
    <lineage>
        <taxon>Eukaryota</taxon>
        <taxon>Viridiplantae</taxon>
        <taxon>Streptophyta</taxon>
        <taxon>Embryophyta</taxon>
        <taxon>Tracheophyta</taxon>
        <taxon>Spermatophyta</taxon>
        <taxon>Magnoliopsida</taxon>
        <taxon>eudicotyledons</taxon>
        <taxon>Gunneridae</taxon>
        <taxon>Pentapetalae</taxon>
        <taxon>rosids</taxon>
        <taxon>fabids</taxon>
        <taxon>Rosales</taxon>
        <taxon>Cannabaceae</taxon>
        <taxon>Cannabis</taxon>
    </lineage>
</organism>
<sequence>AEFSVTLGAGARCVFSSSLGLCRVREFGLASRSKLPIGLECDLESGITGGILILDL</sequence>
<proteinExistence type="predicted"/>
<dbReference type="AlphaFoldDB" id="A0A803QRL5"/>
<protein>
    <submittedName>
        <fullName evidence="1">Uncharacterized protein</fullName>
    </submittedName>
</protein>
<accession>A0A803QRL5</accession>
<reference evidence="1" key="1">
    <citation type="submission" date="2021-03" db="UniProtKB">
        <authorList>
            <consortium name="EnsemblPlants"/>
        </authorList>
    </citation>
    <scope>IDENTIFICATION</scope>
</reference>